<dbReference type="EMBL" id="SOAW01000001">
    <property type="protein sequence ID" value="TDT34439.1"/>
    <property type="molecule type" value="Genomic_DNA"/>
</dbReference>
<comment type="cofactor">
    <cofactor evidence="1">
        <name>Mg(2+)</name>
        <dbReference type="ChEBI" id="CHEBI:18420"/>
    </cofactor>
</comment>
<dbReference type="Gene3D" id="1.10.600.10">
    <property type="entry name" value="Farnesyl Diphosphate Synthase"/>
    <property type="match status" value="1"/>
</dbReference>
<comment type="caution">
    <text evidence="7">The sequence shown here is derived from an EMBL/GenBank/DDBJ whole genome shotgun (WGS) entry which is preliminary data.</text>
</comment>
<keyword evidence="5" id="KW-0460">Magnesium</keyword>
<dbReference type="InterPro" id="IPR008949">
    <property type="entry name" value="Isoprenoid_synthase_dom_sf"/>
</dbReference>
<keyword evidence="8" id="KW-1185">Reference proteome</keyword>
<evidence type="ECO:0000313" key="8">
    <source>
        <dbReference type="Proteomes" id="UP000295371"/>
    </source>
</evidence>
<dbReference type="PANTHER" id="PTHR12001:SF69">
    <property type="entry name" value="ALL TRANS-POLYPRENYL-DIPHOSPHATE SYNTHASE PDSS1"/>
    <property type="match status" value="1"/>
</dbReference>
<evidence type="ECO:0000256" key="6">
    <source>
        <dbReference type="RuleBase" id="RU004466"/>
    </source>
</evidence>
<reference evidence="7 8" key="1">
    <citation type="submission" date="2019-03" db="EMBL/GenBank/DDBJ databases">
        <title>Genomic Encyclopedia of Archaeal and Bacterial Type Strains, Phase II (KMG-II): from individual species to whole genera.</title>
        <authorList>
            <person name="Goeker M."/>
        </authorList>
    </citation>
    <scope>NUCLEOTIDE SEQUENCE [LARGE SCALE GENOMIC DNA]</scope>
    <source>
        <strain evidence="7 8">DSM 24323</strain>
    </source>
</reference>
<dbReference type="GO" id="GO:0008299">
    <property type="term" value="P:isoprenoid biosynthetic process"/>
    <property type="evidence" value="ECO:0007669"/>
    <property type="project" value="InterPro"/>
</dbReference>
<dbReference type="GO" id="GO:0004659">
    <property type="term" value="F:prenyltransferase activity"/>
    <property type="evidence" value="ECO:0007669"/>
    <property type="project" value="InterPro"/>
</dbReference>
<name>A0A4R7JD77_9ACTN</name>
<evidence type="ECO:0000256" key="4">
    <source>
        <dbReference type="ARBA" id="ARBA00022723"/>
    </source>
</evidence>
<dbReference type="InterPro" id="IPR000092">
    <property type="entry name" value="Polyprenyl_synt"/>
</dbReference>
<protein>
    <submittedName>
        <fullName evidence="7">Heptaprenyl diphosphate synthase</fullName>
    </submittedName>
</protein>
<dbReference type="InterPro" id="IPR033749">
    <property type="entry name" value="Polyprenyl_synt_CS"/>
</dbReference>
<evidence type="ECO:0000256" key="5">
    <source>
        <dbReference type="ARBA" id="ARBA00022842"/>
    </source>
</evidence>
<dbReference type="AlphaFoldDB" id="A0A4R7JD77"/>
<keyword evidence="3 6" id="KW-0808">Transferase</keyword>
<dbReference type="GO" id="GO:0046872">
    <property type="term" value="F:metal ion binding"/>
    <property type="evidence" value="ECO:0007669"/>
    <property type="project" value="UniProtKB-KW"/>
</dbReference>
<accession>A0A4R7JD77</accession>
<comment type="similarity">
    <text evidence="2 6">Belongs to the FPP/GGPP synthase family.</text>
</comment>
<dbReference type="Pfam" id="PF00348">
    <property type="entry name" value="polyprenyl_synt"/>
    <property type="match status" value="1"/>
</dbReference>
<evidence type="ECO:0000256" key="2">
    <source>
        <dbReference type="ARBA" id="ARBA00006706"/>
    </source>
</evidence>
<dbReference type="PANTHER" id="PTHR12001">
    <property type="entry name" value="GERANYLGERANYL PYROPHOSPHATE SYNTHASE"/>
    <property type="match status" value="1"/>
</dbReference>
<dbReference type="SFLD" id="SFLDS00005">
    <property type="entry name" value="Isoprenoid_Synthase_Type_I"/>
    <property type="match status" value="1"/>
</dbReference>
<evidence type="ECO:0000256" key="1">
    <source>
        <dbReference type="ARBA" id="ARBA00001946"/>
    </source>
</evidence>
<dbReference type="SFLD" id="SFLDG01017">
    <property type="entry name" value="Polyprenyl_Transferase_Like"/>
    <property type="match status" value="1"/>
</dbReference>
<dbReference type="RefSeq" id="WP_424991528.1">
    <property type="nucleotide sequence ID" value="NZ_SOAW01000001.1"/>
</dbReference>
<keyword evidence="4" id="KW-0479">Metal-binding</keyword>
<gene>
    <name evidence="7" type="ORF">CLV29_2105</name>
</gene>
<dbReference type="Proteomes" id="UP000295371">
    <property type="component" value="Unassembled WGS sequence"/>
</dbReference>
<dbReference type="CDD" id="cd00685">
    <property type="entry name" value="Trans_IPPS_HT"/>
    <property type="match status" value="1"/>
</dbReference>
<evidence type="ECO:0000313" key="7">
    <source>
        <dbReference type="EMBL" id="TDT34439.1"/>
    </source>
</evidence>
<sequence length="334" mass="35465">MLPRAEDVTPDGQLAGESADTVRRQLDLVETRLLEASRGRTALVSEKSGHIISAGGKRFRPLLVLLASHFGAPAAEIDEDRLIDAAVVVELTHVASLYHDDVMDEAELRRGAPSANSRWGNLQAILIGDLLFARASSVVSALGTEYVKIQADTFARLVHGQLAETVGPADGGDPLAHYLQVVSDKTASLIATSARFGAMVSGASAAVVEALTEFGEVIGTAFQLSDDIIDVTSDTTGKVPGIDLREGIPTLPTLLLGDAAEDLELRAMIAEDLSEDAKLAEVLQRLRAHPVIDKARAEVARRADQARALLEPLPPGDSRDALFALCDQVVTRTS</sequence>
<dbReference type="SUPFAM" id="SSF48576">
    <property type="entry name" value="Terpenoid synthases"/>
    <property type="match status" value="1"/>
</dbReference>
<organism evidence="7 8">
    <name type="scientific">Naumannella halotolerans</name>
    <dbReference type="NCBI Taxonomy" id="993414"/>
    <lineage>
        <taxon>Bacteria</taxon>
        <taxon>Bacillati</taxon>
        <taxon>Actinomycetota</taxon>
        <taxon>Actinomycetes</taxon>
        <taxon>Propionibacteriales</taxon>
        <taxon>Propionibacteriaceae</taxon>
        <taxon>Naumannella</taxon>
    </lineage>
</organism>
<proteinExistence type="inferred from homology"/>
<evidence type="ECO:0000256" key="3">
    <source>
        <dbReference type="ARBA" id="ARBA00022679"/>
    </source>
</evidence>
<dbReference type="PROSITE" id="PS00444">
    <property type="entry name" value="POLYPRENYL_SYNTHASE_2"/>
    <property type="match status" value="1"/>
</dbReference>